<dbReference type="PROSITE" id="PS50887">
    <property type="entry name" value="GGDEF"/>
    <property type="match status" value="1"/>
</dbReference>
<gene>
    <name evidence="4" type="ORF">D3272_02005</name>
</gene>
<dbReference type="SUPFAM" id="SSF55073">
    <property type="entry name" value="Nucleotide cyclase"/>
    <property type="match status" value="1"/>
</dbReference>
<keyword evidence="1" id="KW-0472">Membrane</keyword>
<organism evidence="4 5">
    <name type="scientific">Lichenibacterium ramalinae</name>
    <dbReference type="NCBI Taxonomy" id="2316527"/>
    <lineage>
        <taxon>Bacteria</taxon>
        <taxon>Pseudomonadati</taxon>
        <taxon>Pseudomonadota</taxon>
        <taxon>Alphaproteobacteria</taxon>
        <taxon>Hyphomicrobiales</taxon>
        <taxon>Lichenihabitantaceae</taxon>
        <taxon>Lichenibacterium</taxon>
    </lineage>
</organism>
<evidence type="ECO:0000259" key="2">
    <source>
        <dbReference type="PROSITE" id="PS50883"/>
    </source>
</evidence>
<dbReference type="SUPFAM" id="SSF141868">
    <property type="entry name" value="EAL domain-like"/>
    <property type="match status" value="1"/>
</dbReference>
<keyword evidence="5" id="KW-1185">Reference proteome</keyword>
<dbReference type="InterPro" id="IPR029787">
    <property type="entry name" value="Nucleotide_cyclase"/>
</dbReference>
<dbReference type="SMART" id="SM00052">
    <property type="entry name" value="EAL"/>
    <property type="match status" value="1"/>
</dbReference>
<feature type="domain" description="EAL" evidence="2">
    <location>
        <begin position="378"/>
        <end position="628"/>
    </location>
</feature>
<protein>
    <submittedName>
        <fullName evidence="4">EAL domain-containing protein</fullName>
    </submittedName>
</protein>
<dbReference type="PANTHER" id="PTHR44757:SF2">
    <property type="entry name" value="BIOFILM ARCHITECTURE MAINTENANCE PROTEIN MBAA"/>
    <property type="match status" value="1"/>
</dbReference>
<dbReference type="NCBIfam" id="TIGR00254">
    <property type="entry name" value="GGDEF"/>
    <property type="match status" value="1"/>
</dbReference>
<keyword evidence="1" id="KW-1133">Transmembrane helix</keyword>
<dbReference type="RefSeq" id="WP_129217385.1">
    <property type="nucleotide sequence ID" value="NZ_QYBC01000001.1"/>
</dbReference>
<dbReference type="Proteomes" id="UP000289411">
    <property type="component" value="Unassembled WGS sequence"/>
</dbReference>
<dbReference type="CDD" id="cd01948">
    <property type="entry name" value="EAL"/>
    <property type="match status" value="1"/>
</dbReference>
<dbReference type="PROSITE" id="PS50883">
    <property type="entry name" value="EAL"/>
    <property type="match status" value="1"/>
</dbReference>
<name>A0A4Q2RK25_9HYPH</name>
<dbReference type="InterPro" id="IPR052155">
    <property type="entry name" value="Biofilm_reg_signaling"/>
</dbReference>
<dbReference type="SMART" id="SM00267">
    <property type="entry name" value="GGDEF"/>
    <property type="match status" value="1"/>
</dbReference>
<proteinExistence type="predicted"/>
<sequence length="641" mass="68661">MPSAFERHELRWALMRRWLLAITILLALPAICALLLSHRRADDLLELAHYNDVFDAAQMQAELLRLDAEFGRFALAPTDAGADLVRLRLDILTNHTEMFKHAAVTREMEVAAPGLAGAIDAAMAQADAIAERLKTAADAGRALAVLTPLETSLAQATALIGEQSGTSVTRAGESLRSVRDMLLVLVAGLLTAAFALAAVLWHQHAGMRRLAYRDALTGLPNRFAFNMALDAACRREATALLLADVDHFKEVNDSFGHDVGDALLAQLATRLVAAVPEVPVIARLGGDEFALLLPAPTAAGEAVAIAQRICAATAEPFRIGELLIRSGLSVGTVVDGTALREPVTLLKRADLALYTVKAAGRGRQCLFDVAIERGFAARREMEEDLHAAVAEDAIDVHYQPQISLATGLPVGCEALARWEHPRHGRVSPADFIPLAERSTLILALGHRVLARACADAATWPGSPRVAVNVSAQQLLENDFVERVTAVLAETGLAPGRLELEITESVLLKINADVLDAIRTLRRIGVTFALDDFGTGYSSLSRLHHLPLDKLKIDQSFTSAMETSDEARGIVATIIDLACKLGLATTAEGVETPSQNAMLRDAGCEQGQGYLYARPMDAQACRRMLGEAWPAGPVPPGLAQVA</sequence>
<dbReference type="EMBL" id="QYBC01000001">
    <property type="protein sequence ID" value="RYB07912.1"/>
    <property type="molecule type" value="Genomic_DNA"/>
</dbReference>
<reference evidence="4 5" key="2">
    <citation type="submission" date="2019-02" db="EMBL/GenBank/DDBJ databases">
        <title>'Lichenibacterium ramalinii' gen. nov. sp. nov., 'Lichenibacterium minor' gen. nov. sp. nov.</title>
        <authorList>
            <person name="Pankratov T."/>
        </authorList>
    </citation>
    <scope>NUCLEOTIDE SEQUENCE [LARGE SCALE GENOMIC DNA]</scope>
    <source>
        <strain evidence="4 5">RmlP001</strain>
    </source>
</reference>
<dbReference type="InterPro" id="IPR000160">
    <property type="entry name" value="GGDEF_dom"/>
</dbReference>
<dbReference type="Pfam" id="PF00990">
    <property type="entry name" value="GGDEF"/>
    <property type="match status" value="1"/>
</dbReference>
<accession>A0A4Q2RK25</accession>
<dbReference type="InterPro" id="IPR035919">
    <property type="entry name" value="EAL_sf"/>
</dbReference>
<evidence type="ECO:0000313" key="4">
    <source>
        <dbReference type="EMBL" id="RYB07912.1"/>
    </source>
</evidence>
<evidence type="ECO:0000256" key="1">
    <source>
        <dbReference type="SAM" id="Phobius"/>
    </source>
</evidence>
<dbReference type="AlphaFoldDB" id="A0A4Q2RK25"/>
<evidence type="ECO:0000259" key="3">
    <source>
        <dbReference type="PROSITE" id="PS50887"/>
    </source>
</evidence>
<dbReference type="CDD" id="cd01949">
    <property type="entry name" value="GGDEF"/>
    <property type="match status" value="1"/>
</dbReference>
<reference evidence="4 5" key="1">
    <citation type="submission" date="2018-09" db="EMBL/GenBank/DDBJ databases">
        <authorList>
            <person name="Grouzdev D.S."/>
            <person name="Krutkina M.S."/>
        </authorList>
    </citation>
    <scope>NUCLEOTIDE SEQUENCE [LARGE SCALE GENOMIC DNA]</scope>
    <source>
        <strain evidence="4 5">RmlP001</strain>
    </source>
</reference>
<dbReference type="Gene3D" id="3.20.20.450">
    <property type="entry name" value="EAL domain"/>
    <property type="match status" value="1"/>
</dbReference>
<evidence type="ECO:0000313" key="5">
    <source>
        <dbReference type="Proteomes" id="UP000289411"/>
    </source>
</evidence>
<dbReference type="InterPro" id="IPR001633">
    <property type="entry name" value="EAL_dom"/>
</dbReference>
<feature type="transmembrane region" description="Helical" evidence="1">
    <location>
        <begin position="181"/>
        <end position="201"/>
    </location>
</feature>
<keyword evidence="1" id="KW-0812">Transmembrane</keyword>
<dbReference type="OrthoDB" id="9814202at2"/>
<dbReference type="Gene3D" id="3.30.70.270">
    <property type="match status" value="1"/>
</dbReference>
<dbReference type="PANTHER" id="PTHR44757">
    <property type="entry name" value="DIGUANYLATE CYCLASE DGCP"/>
    <property type="match status" value="1"/>
</dbReference>
<feature type="domain" description="GGDEF" evidence="3">
    <location>
        <begin position="236"/>
        <end position="369"/>
    </location>
</feature>
<dbReference type="InterPro" id="IPR043128">
    <property type="entry name" value="Rev_trsase/Diguanyl_cyclase"/>
</dbReference>
<dbReference type="Pfam" id="PF00563">
    <property type="entry name" value="EAL"/>
    <property type="match status" value="1"/>
</dbReference>
<comment type="caution">
    <text evidence="4">The sequence shown here is derived from an EMBL/GenBank/DDBJ whole genome shotgun (WGS) entry which is preliminary data.</text>
</comment>